<gene>
    <name evidence="1" type="ORF">NM688_g3985</name>
</gene>
<sequence length="1186" mass="131195">MASPPNSAGANKLLHTYQLGDSLGKGAFGQVYRALNWATGETVAVKEIQLSSIPKSDIGQIMSEIDLLKNLNHPNIVKYKGFEKTKDYLYIILEFCENGSLHNICKRFGKFPEPLVAVYIAQVLEGLVYLHDQGVIHRDIKGANILTNKDGCVKLADFGVARNTTTGAVRDNEVVGSPYWMAPEVIEQSGATTASDVWSVGCTVIELLEGKPPYHFLDPMPALFRIVQDDCPPIPEGASPIVKDFLYHCFQKDCNLRISAKKLLKHPWMVSARKQLASQHAEQGSDGPDRRPLSNYNYDEAVLKVQEWNEALKSPSKPSKPRWRPGNGRYSPELQPLDFGVPGPTAFSALQQAPLGAGLRGAQAVLPKAPGVAVNPLVRDTIPMPFVLQQPEEQTDNWDDDFEEGISLTKLQALEKTTAEETKQDTIEDNGQTIRPGRSPASGPVPLPIAKAPSPTIHPISEDFSDFDFEDDDDKLQEKVADFKMKNSFRRGIFHPNDIKTVGLMSSSPGPKTAPLPSLGTRPPLTHNAMSSPGPSPGPSSRGHSHSSSFAGQNAGSFGRSEARRLLSQPEFIKYTENDDEDYDDIFGKPNGTSSQPMQTLQLNTRLSDRSWLGDDDDEQDPFAEIDEGFAEEDLESNLQRDKYARLCNTVNQLIDELTPSTPDFQLRDACDQLLSITLDTPEMQAQLVSSHGMLAIMEVLESTISREVTLKLLQIVNTLVTSDMGFLESFCLIGGIPVMMGFTSKRHPSDCRLQASNFIRLLCHSSVLTLQMFISCRGLKVLVDLLDEDYAEQSELVVHALNGICSVFELQSPTTKNDFCRMFIREGLLDPLSSALLNIMTSQGELAAEMNRKIVQIILVFCQVSQSDIHVRNALGTRKVVRRLLRACELLDPEHLVQMVKAVKHLSMSPTVLEVLQNANAIDILVKILDEQSSGPYSTEICNHVFQTCYNLCRLNKSRQEEAAQAGLIPSLKRVIEMKSPLKQFALPILCDLASAGKSCRKCLWQNDGLSLYLRLLEDPYFQVSALEAILSWLQDETAKIEDELLKTASLDAILRCFVSAKANSFENLLDPFLKILRLSNPITVGVAKSQFFKRIIDKLGHSKAVVRLNLLRILRTVCDVHPNRAMLVDRFGIYDIVHKLSEEDGAVLVRELARDIVPTLAPALKPASPRSGEGSRGGEVCSCT</sequence>
<accession>A0ACC1T476</accession>
<keyword evidence="2" id="KW-1185">Reference proteome</keyword>
<comment type="caution">
    <text evidence="1">The sequence shown here is derived from an EMBL/GenBank/DDBJ whole genome shotgun (WGS) entry which is preliminary data.</text>
</comment>
<dbReference type="Proteomes" id="UP001148662">
    <property type="component" value="Unassembled WGS sequence"/>
</dbReference>
<name>A0ACC1T476_9APHY</name>
<protein>
    <submittedName>
        <fullName evidence="1">Uncharacterized protein</fullName>
    </submittedName>
</protein>
<evidence type="ECO:0000313" key="1">
    <source>
        <dbReference type="EMBL" id="KAJ3552758.1"/>
    </source>
</evidence>
<proteinExistence type="predicted"/>
<dbReference type="EMBL" id="JANHOG010000621">
    <property type="protein sequence ID" value="KAJ3552758.1"/>
    <property type="molecule type" value="Genomic_DNA"/>
</dbReference>
<organism evidence="1 2">
    <name type="scientific">Phlebia brevispora</name>
    <dbReference type="NCBI Taxonomy" id="194682"/>
    <lineage>
        <taxon>Eukaryota</taxon>
        <taxon>Fungi</taxon>
        <taxon>Dikarya</taxon>
        <taxon>Basidiomycota</taxon>
        <taxon>Agaricomycotina</taxon>
        <taxon>Agaricomycetes</taxon>
        <taxon>Polyporales</taxon>
        <taxon>Meruliaceae</taxon>
        <taxon>Phlebia</taxon>
    </lineage>
</organism>
<reference evidence="1" key="1">
    <citation type="submission" date="2022-07" db="EMBL/GenBank/DDBJ databases">
        <title>Genome Sequence of Phlebia brevispora.</title>
        <authorList>
            <person name="Buettner E."/>
        </authorList>
    </citation>
    <scope>NUCLEOTIDE SEQUENCE</scope>
    <source>
        <strain evidence="1">MPL23</strain>
    </source>
</reference>
<evidence type="ECO:0000313" key="2">
    <source>
        <dbReference type="Proteomes" id="UP001148662"/>
    </source>
</evidence>